<protein>
    <submittedName>
        <fullName evidence="5">EFR1 family ferrodoxin</fullName>
    </submittedName>
</protein>
<evidence type="ECO:0000313" key="6">
    <source>
        <dbReference type="Proteomes" id="UP000886722"/>
    </source>
</evidence>
<dbReference type="Gene3D" id="3.40.50.360">
    <property type="match status" value="1"/>
</dbReference>
<keyword evidence="1" id="KW-0479">Metal-binding</keyword>
<dbReference type="InterPro" id="IPR047964">
    <property type="entry name" value="EFR1-like"/>
</dbReference>
<feature type="domain" description="4Fe-4S ferredoxin-type" evidence="4">
    <location>
        <begin position="177"/>
        <end position="205"/>
    </location>
</feature>
<comment type="caution">
    <text evidence="5">The sequence shown here is derived from an EMBL/GenBank/DDBJ whole genome shotgun (WGS) entry which is preliminary data.</text>
</comment>
<gene>
    <name evidence="5" type="ORF">IAD06_03715</name>
</gene>
<organism evidence="5 6">
    <name type="scientific">Candidatus Caccoplasma intestinavium</name>
    <dbReference type="NCBI Taxonomy" id="2840716"/>
    <lineage>
        <taxon>Bacteria</taxon>
        <taxon>Pseudomonadati</taxon>
        <taxon>Bacteroidota</taxon>
        <taxon>Bacteroidia</taxon>
        <taxon>Bacteroidales</taxon>
        <taxon>Bacteroidaceae</taxon>
        <taxon>Bacteroidaceae incertae sedis</taxon>
        <taxon>Candidatus Caccoplasma</taxon>
    </lineage>
</organism>
<accession>A0A9D1KCX3</accession>
<dbReference type="Proteomes" id="UP000886722">
    <property type="component" value="Unassembled WGS sequence"/>
</dbReference>
<evidence type="ECO:0000256" key="1">
    <source>
        <dbReference type="ARBA" id="ARBA00022723"/>
    </source>
</evidence>
<keyword evidence="2" id="KW-0408">Iron</keyword>
<keyword evidence="3" id="KW-0411">Iron-sulfur</keyword>
<evidence type="ECO:0000313" key="5">
    <source>
        <dbReference type="EMBL" id="HIT39130.1"/>
    </source>
</evidence>
<dbReference type="GO" id="GO:0046872">
    <property type="term" value="F:metal ion binding"/>
    <property type="evidence" value="ECO:0007669"/>
    <property type="project" value="UniProtKB-KW"/>
</dbReference>
<dbReference type="SUPFAM" id="SSF54862">
    <property type="entry name" value="4Fe-4S ferredoxins"/>
    <property type="match status" value="1"/>
</dbReference>
<dbReference type="PROSITE" id="PS00198">
    <property type="entry name" value="4FE4S_FER_1"/>
    <property type="match status" value="2"/>
</dbReference>
<dbReference type="InterPro" id="IPR017896">
    <property type="entry name" value="4Fe4S_Fe-S-bd"/>
</dbReference>
<dbReference type="SUPFAM" id="SSF52218">
    <property type="entry name" value="Flavoproteins"/>
    <property type="match status" value="1"/>
</dbReference>
<dbReference type="AlphaFoldDB" id="A0A9D1KCX3"/>
<reference evidence="5" key="2">
    <citation type="journal article" date="2021" name="PeerJ">
        <title>Extensive microbial diversity within the chicken gut microbiome revealed by metagenomics and culture.</title>
        <authorList>
            <person name="Gilroy R."/>
            <person name="Ravi A."/>
            <person name="Getino M."/>
            <person name="Pursley I."/>
            <person name="Horton D.L."/>
            <person name="Alikhan N.F."/>
            <person name="Baker D."/>
            <person name="Gharbi K."/>
            <person name="Hall N."/>
            <person name="Watson M."/>
            <person name="Adriaenssens E.M."/>
            <person name="Foster-Nyarko E."/>
            <person name="Jarju S."/>
            <person name="Secka A."/>
            <person name="Antonio M."/>
            <person name="Oren A."/>
            <person name="Chaudhuri R.R."/>
            <person name="La Ragione R."/>
            <person name="Hildebrand F."/>
            <person name="Pallen M.J."/>
        </authorList>
    </citation>
    <scope>NUCLEOTIDE SEQUENCE</scope>
    <source>
        <strain evidence="5">21143</strain>
    </source>
</reference>
<dbReference type="PANTHER" id="PTHR43122">
    <property type="entry name" value="FERREDOXIN SUBUNIT OF PYRUVATE:FLAVODOXIN OXIDOREDUCTASE-RELATED"/>
    <property type="match status" value="1"/>
</dbReference>
<dbReference type="InterPro" id="IPR017900">
    <property type="entry name" value="4Fe4S_Fe_S_CS"/>
</dbReference>
<name>A0A9D1KCX3_9BACT</name>
<proteinExistence type="predicted"/>
<dbReference type="NCBIfam" id="NF038196">
    <property type="entry name" value="ferrodoxin_EFR1"/>
    <property type="match status" value="1"/>
</dbReference>
<dbReference type="Pfam" id="PF13187">
    <property type="entry name" value="Fer4_9"/>
    <property type="match status" value="1"/>
</dbReference>
<reference evidence="5" key="1">
    <citation type="submission" date="2020-10" db="EMBL/GenBank/DDBJ databases">
        <authorList>
            <person name="Gilroy R."/>
        </authorList>
    </citation>
    <scope>NUCLEOTIDE SEQUENCE</scope>
    <source>
        <strain evidence="5">21143</strain>
    </source>
</reference>
<sequence>MEYKKIHAIFFSATGTTRKIIDTIARGCDVNEIERHDLLLKKQNDTYIPENEIAIFGMPVHAGRIPAISAESLRHFTGKHTPAIIACTYGNRAYDDALLELRNIVEEQGFIVVSAGAFIAQHSIFPHVGTGRPDTRDIAEATEFGRKSISILSASEWREEKQLSLPGNNPYREAGNIPLKPKTRRSCTRCGLCAQQCPAQAIDAENPHRLDESRCISCAHCIAICPRHAKHFGGILYRLASRKFSKKFSTPLHNEVFYKESSFPAKK</sequence>
<dbReference type="InterPro" id="IPR029039">
    <property type="entry name" value="Flavoprotein-like_sf"/>
</dbReference>
<feature type="domain" description="4Fe-4S ferredoxin-type" evidence="4">
    <location>
        <begin position="206"/>
        <end position="235"/>
    </location>
</feature>
<evidence type="ECO:0000256" key="2">
    <source>
        <dbReference type="ARBA" id="ARBA00023004"/>
    </source>
</evidence>
<dbReference type="GO" id="GO:0051536">
    <property type="term" value="F:iron-sulfur cluster binding"/>
    <property type="evidence" value="ECO:0007669"/>
    <property type="project" value="UniProtKB-KW"/>
</dbReference>
<dbReference type="PANTHER" id="PTHR43122:SF1">
    <property type="entry name" value="IRON-SULFUR-BINDING PROTEIN"/>
    <property type="match status" value="1"/>
</dbReference>
<evidence type="ECO:0000256" key="3">
    <source>
        <dbReference type="ARBA" id="ARBA00023014"/>
    </source>
</evidence>
<dbReference type="Gene3D" id="3.30.70.20">
    <property type="match status" value="1"/>
</dbReference>
<dbReference type="EMBL" id="DVKT01000028">
    <property type="protein sequence ID" value="HIT39130.1"/>
    <property type="molecule type" value="Genomic_DNA"/>
</dbReference>
<evidence type="ECO:0000259" key="4">
    <source>
        <dbReference type="PROSITE" id="PS51379"/>
    </source>
</evidence>
<dbReference type="PROSITE" id="PS51379">
    <property type="entry name" value="4FE4S_FER_2"/>
    <property type="match status" value="2"/>
</dbReference>